<organism evidence="6 7">
    <name type="scientific">Cyanidiococcus yangmingshanensis</name>
    <dbReference type="NCBI Taxonomy" id="2690220"/>
    <lineage>
        <taxon>Eukaryota</taxon>
        <taxon>Rhodophyta</taxon>
        <taxon>Bangiophyceae</taxon>
        <taxon>Cyanidiales</taxon>
        <taxon>Cyanidiaceae</taxon>
        <taxon>Cyanidiococcus</taxon>
    </lineage>
</organism>
<dbReference type="EMBL" id="VWRR01000007">
    <property type="protein sequence ID" value="KAF6003350.1"/>
    <property type="molecule type" value="Genomic_DNA"/>
</dbReference>
<name>A0A7J7IKW2_9RHOD</name>
<dbReference type="InterPro" id="IPR015854">
    <property type="entry name" value="ABC_transpr_LolD-like"/>
</dbReference>
<evidence type="ECO:0000256" key="2">
    <source>
        <dbReference type="ARBA" id="ARBA00022741"/>
    </source>
</evidence>
<comment type="caution">
    <text evidence="6">The sequence shown here is derived from an EMBL/GenBank/DDBJ whole genome shotgun (WGS) entry which is preliminary data.</text>
</comment>
<dbReference type="PROSITE" id="PS00211">
    <property type="entry name" value="ABC_TRANSPORTER_1"/>
    <property type="match status" value="1"/>
</dbReference>
<dbReference type="InterPro" id="IPR027417">
    <property type="entry name" value="P-loop_NTPase"/>
</dbReference>
<dbReference type="Gene3D" id="3.40.50.300">
    <property type="entry name" value="P-loop containing nucleotide triphosphate hydrolases"/>
    <property type="match status" value="1"/>
</dbReference>
<dbReference type="PANTHER" id="PTHR24220">
    <property type="entry name" value="IMPORT ATP-BINDING PROTEIN"/>
    <property type="match status" value="1"/>
</dbReference>
<dbReference type="InterPro" id="IPR003439">
    <property type="entry name" value="ABC_transporter-like_ATP-bd"/>
</dbReference>
<dbReference type="Proteomes" id="UP000530660">
    <property type="component" value="Unassembled WGS sequence"/>
</dbReference>
<evidence type="ECO:0000313" key="7">
    <source>
        <dbReference type="Proteomes" id="UP000530660"/>
    </source>
</evidence>
<dbReference type="GO" id="GO:0016887">
    <property type="term" value="F:ATP hydrolysis activity"/>
    <property type="evidence" value="ECO:0007669"/>
    <property type="project" value="InterPro"/>
</dbReference>
<keyword evidence="7" id="KW-1185">Reference proteome</keyword>
<protein>
    <recommendedName>
        <fullName evidence="1">Probable ATP-dependent transporter ycf16</fullName>
    </recommendedName>
</protein>
<evidence type="ECO:0000313" key="6">
    <source>
        <dbReference type="EMBL" id="KAF6003350.1"/>
    </source>
</evidence>
<evidence type="ECO:0000256" key="3">
    <source>
        <dbReference type="ARBA" id="ARBA00022840"/>
    </source>
</evidence>
<evidence type="ECO:0000256" key="1">
    <source>
        <dbReference type="ARBA" id="ARBA00014334"/>
    </source>
</evidence>
<dbReference type="OrthoDB" id="5171at2759"/>
<accession>A0A7J7IKW2</accession>
<feature type="region of interest" description="Disordered" evidence="4">
    <location>
        <begin position="1"/>
        <end position="36"/>
    </location>
</feature>
<dbReference type="InterPro" id="IPR003593">
    <property type="entry name" value="AAA+_ATPase"/>
</dbReference>
<feature type="domain" description="ABC transporter" evidence="5">
    <location>
        <begin position="82"/>
        <end position="356"/>
    </location>
</feature>
<dbReference type="GO" id="GO:0022857">
    <property type="term" value="F:transmembrane transporter activity"/>
    <property type="evidence" value="ECO:0007669"/>
    <property type="project" value="TreeGrafter"/>
</dbReference>
<keyword evidence="2" id="KW-0547">Nucleotide-binding</keyword>
<evidence type="ECO:0000256" key="4">
    <source>
        <dbReference type="SAM" id="MobiDB-lite"/>
    </source>
</evidence>
<gene>
    <name evidence="6" type="ORF">F1559_003755</name>
</gene>
<reference evidence="6 7" key="1">
    <citation type="journal article" date="2020" name="J. Phycol.">
        <title>Comparative genome analysis reveals Cyanidiococcus gen. nov., a new extremophilic red algal genus sister to Cyanidioschyzon (Cyanidioschyzonaceae, Rhodophyta).</title>
        <authorList>
            <person name="Liu S.-L."/>
            <person name="Chiang Y.-R."/>
            <person name="Yoon H.S."/>
            <person name="Fu H.-Y."/>
        </authorList>
    </citation>
    <scope>NUCLEOTIDE SEQUENCE [LARGE SCALE GENOMIC DNA]</scope>
    <source>
        <strain evidence="6 7">THAL066</strain>
    </source>
</reference>
<dbReference type="InterPro" id="IPR017871">
    <property type="entry name" value="ABC_transporter-like_CS"/>
</dbReference>
<proteinExistence type="predicted"/>
<dbReference type="SMART" id="SM00382">
    <property type="entry name" value="AAA"/>
    <property type="match status" value="1"/>
</dbReference>
<dbReference type="Pfam" id="PF00005">
    <property type="entry name" value="ABC_tran"/>
    <property type="match status" value="1"/>
</dbReference>
<evidence type="ECO:0000259" key="5">
    <source>
        <dbReference type="PROSITE" id="PS50893"/>
    </source>
</evidence>
<dbReference type="SUPFAM" id="SSF52540">
    <property type="entry name" value="P-loop containing nucleoside triphosphate hydrolases"/>
    <property type="match status" value="1"/>
</dbReference>
<dbReference type="GO" id="GO:0005524">
    <property type="term" value="F:ATP binding"/>
    <property type="evidence" value="ECO:0007669"/>
    <property type="project" value="UniProtKB-KW"/>
</dbReference>
<sequence length="362" mass="38712">MSFTDSSSGDGGSLRSTAVAGSKANSTSDWSDLRPASQETLDVELGSVATARRRSNSSDFIELSEAAQSQVGYEADKESIAVEFEAVTLLAEGEAGTTRAILHEVTFQVRQGETVFVIGPSGAGKSRLLRLVNRLDEPHSGQVRLWGTCLAAYAPRTLRSVLVGFLSQQPALPCLPRSRPGFLQSLQQVFTRDSLRQLVLGKRGTRAGQAAEEPARAALETLVSLGVLSSSELQDRLPEALEVAGVAPALLERPLSALSGGERARLGLARVLLQQPRIVVLDEVTSSLDAATAAQVLERLSRWKERTKSTVFIVTHRLSEVSDGKLLLVRDGTVVLSGDTRALLGTPETAAQIHRLLAGEQQ</sequence>
<keyword evidence="3" id="KW-0067">ATP-binding</keyword>
<dbReference type="GO" id="GO:0005886">
    <property type="term" value="C:plasma membrane"/>
    <property type="evidence" value="ECO:0007669"/>
    <property type="project" value="TreeGrafter"/>
</dbReference>
<dbReference type="AlphaFoldDB" id="A0A7J7IKW2"/>
<dbReference type="PROSITE" id="PS50893">
    <property type="entry name" value="ABC_TRANSPORTER_2"/>
    <property type="match status" value="1"/>
</dbReference>